<dbReference type="EMBL" id="CP042997">
    <property type="protein sequence ID" value="QEH38023.1"/>
    <property type="molecule type" value="Genomic_DNA"/>
</dbReference>
<dbReference type="KEGG" id="agv:OJF2_66190"/>
<keyword evidence="4" id="KW-1185">Reference proteome</keyword>
<dbReference type="InterPro" id="IPR018247">
    <property type="entry name" value="EF_Hand_1_Ca_BS"/>
</dbReference>
<dbReference type="Proteomes" id="UP000324233">
    <property type="component" value="Chromosome"/>
</dbReference>
<dbReference type="GO" id="GO:0000272">
    <property type="term" value="P:polysaccharide catabolic process"/>
    <property type="evidence" value="ECO:0007669"/>
    <property type="project" value="InterPro"/>
</dbReference>
<dbReference type="AlphaFoldDB" id="A0A5B9WC16"/>
<dbReference type="InterPro" id="IPR013783">
    <property type="entry name" value="Ig-like_fold"/>
</dbReference>
<organism evidence="3 4">
    <name type="scientific">Aquisphaera giovannonii</name>
    <dbReference type="NCBI Taxonomy" id="406548"/>
    <lineage>
        <taxon>Bacteria</taxon>
        <taxon>Pseudomonadati</taxon>
        <taxon>Planctomycetota</taxon>
        <taxon>Planctomycetia</taxon>
        <taxon>Isosphaerales</taxon>
        <taxon>Isosphaeraceae</taxon>
        <taxon>Aquisphaera</taxon>
    </lineage>
</organism>
<gene>
    <name evidence="3" type="ORF">OJF2_66190</name>
</gene>
<evidence type="ECO:0000313" key="3">
    <source>
        <dbReference type="EMBL" id="QEH38023.1"/>
    </source>
</evidence>
<evidence type="ECO:0000313" key="4">
    <source>
        <dbReference type="Proteomes" id="UP000324233"/>
    </source>
</evidence>
<proteinExistence type="predicted"/>
<name>A0A5B9WC16_9BACT</name>
<evidence type="ECO:0000259" key="2">
    <source>
        <dbReference type="Pfam" id="PF19077"/>
    </source>
</evidence>
<dbReference type="Pfam" id="PF19077">
    <property type="entry name" value="Big_13"/>
    <property type="match status" value="1"/>
</dbReference>
<dbReference type="InterPro" id="IPR036439">
    <property type="entry name" value="Dockerin_dom_sf"/>
</dbReference>
<feature type="domain" description="Bacterial Ig-like" evidence="2">
    <location>
        <begin position="227"/>
        <end position="308"/>
    </location>
</feature>
<protein>
    <recommendedName>
        <fullName evidence="2">Bacterial Ig-like domain-containing protein</fullName>
    </recommendedName>
</protein>
<accession>A0A5B9WC16</accession>
<feature type="region of interest" description="Disordered" evidence="1">
    <location>
        <begin position="314"/>
        <end position="334"/>
    </location>
</feature>
<dbReference type="RefSeq" id="WP_148597509.1">
    <property type="nucleotide sequence ID" value="NZ_CP042997.1"/>
</dbReference>
<dbReference type="OrthoDB" id="264548at2"/>
<dbReference type="InterPro" id="IPR044016">
    <property type="entry name" value="Big_13"/>
</dbReference>
<dbReference type="Gene3D" id="1.10.1330.10">
    <property type="entry name" value="Dockerin domain"/>
    <property type="match status" value="1"/>
</dbReference>
<dbReference type="Gene3D" id="2.60.40.10">
    <property type="entry name" value="Immunoglobulins"/>
    <property type="match status" value="1"/>
</dbReference>
<sequence length="334" mass="34496">MDPSETSPRIKRAQQFAIEQLDERRLLSAGMGNTFAIMPGTVSTAGSMTSVQFKIDPSQFTAPRNGKLIVGIDVAPSTANSPFKPYIVSVKSSTGRTIMAQHAMYSKALVKANKLGSPVSSATLVTLPVPKAGHAPVTYTLQVEGANKTTGSFLAGFYLPGDTTGKGEVTSASLSTILSEVGQNSTSSKYTFDADSNRDGKITMSDVAIASKNLGAKTTISPVVDVNLAAADSGSLNSRITDHKTVTFSGTVTPKATITFTEANNNSPGATATADATGNYNIAVPLGNGSNTFKVSTMDAFGQAITGTIQPVTYSTNPPTVTNTPSTSTTTATS</sequence>
<dbReference type="PROSITE" id="PS00018">
    <property type="entry name" value="EF_HAND_1"/>
    <property type="match status" value="1"/>
</dbReference>
<reference evidence="3 4" key="1">
    <citation type="submission" date="2019-08" db="EMBL/GenBank/DDBJ databases">
        <title>Deep-cultivation of Planctomycetes and their phenomic and genomic characterization uncovers novel biology.</title>
        <authorList>
            <person name="Wiegand S."/>
            <person name="Jogler M."/>
            <person name="Boedeker C."/>
            <person name="Pinto D."/>
            <person name="Vollmers J."/>
            <person name="Rivas-Marin E."/>
            <person name="Kohn T."/>
            <person name="Peeters S.H."/>
            <person name="Heuer A."/>
            <person name="Rast P."/>
            <person name="Oberbeckmann S."/>
            <person name="Bunk B."/>
            <person name="Jeske O."/>
            <person name="Meyerdierks A."/>
            <person name="Storesund J.E."/>
            <person name="Kallscheuer N."/>
            <person name="Luecker S."/>
            <person name="Lage O.M."/>
            <person name="Pohl T."/>
            <person name="Merkel B.J."/>
            <person name="Hornburger P."/>
            <person name="Mueller R.-W."/>
            <person name="Bruemmer F."/>
            <person name="Labrenz M."/>
            <person name="Spormann A.M."/>
            <person name="Op den Camp H."/>
            <person name="Overmann J."/>
            <person name="Amann R."/>
            <person name="Jetten M.S.M."/>
            <person name="Mascher T."/>
            <person name="Medema M.H."/>
            <person name="Devos D.P."/>
            <person name="Kaster A.-K."/>
            <person name="Ovreas L."/>
            <person name="Rohde M."/>
            <person name="Galperin M.Y."/>
            <person name="Jogler C."/>
        </authorList>
    </citation>
    <scope>NUCLEOTIDE SEQUENCE [LARGE SCALE GENOMIC DNA]</scope>
    <source>
        <strain evidence="3 4">OJF2</strain>
    </source>
</reference>
<evidence type="ECO:0000256" key="1">
    <source>
        <dbReference type="SAM" id="MobiDB-lite"/>
    </source>
</evidence>